<organism evidence="3 4">
    <name type="scientific">Magallana gigas</name>
    <name type="common">Pacific oyster</name>
    <name type="synonym">Crassostrea gigas</name>
    <dbReference type="NCBI Taxonomy" id="29159"/>
    <lineage>
        <taxon>Eukaryota</taxon>
        <taxon>Metazoa</taxon>
        <taxon>Spiralia</taxon>
        <taxon>Lophotrochozoa</taxon>
        <taxon>Mollusca</taxon>
        <taxon>Bivalvia</taxon>
        <taxon>Autobranchia</taxon>
        <taxon>Pteriomorphia</taxon>
        <taxon>Ostreida</taxon>
        <taxon>Ostreoidea</taxon>
        <taxon>Ostreidae</taxon>
        <taxon>Magallana</taxon>
    </lineage>
</organism>
<evidence type="ECO:0000256" key="1">
    <source>
        <dbReference type="SAM" id="MobiDB-lite"/>
    </source>
</evidence>
<feature type="region of interest" description="Disordered" evidence="1">
    <location>
        <begin position="153"/>
        <end position="177"/>
    </location>
</feature>
<dbReference type="EnsemblMetazoa" id="G25054.1">
    <property type="protein sequence ID" value="G25054.1:cds"/>
    <property type="gene ID" value="G25054"/>
</dbReference>
<dbReference type="Proteomes" id="UP000005408">
    <property type="component" value="Unassembled WGS sequence"/>
</dbReference>
<evidence type="ECO:0000313" key="3">
    <source>
        <dbReference type="EnsemblMetazoa" id="G25054.1:cds"/>
    </source>
</evidence>
<feature type="chain" id="PRO_5036453644" evidence="2">
    <location>
        <begin position="25"/>
        <end position="259"/>
    </location>
</feature>
<sequence length="259" mass="28290">MYNGGVVSYLLLGAFVVLFSTALSQKNTAPAKNANSAAKPAANPSVSKKADPIEQRDATMPMRQLPSRQQAPTAAPAPVAPAAAVAPKATNQMARPPIVPKATNQMARPPVVPKATNQMARRPMAPRTPPRKPAKYIPRDPIVHARPITPEPKQVRSEPVVHARPTTPEPKEVDAEGTTSGYYYDYYNNYNSQYDGRNGSGINQGASPKESACPVFRETIMEHHVILRRNGCEIVLSQDDAIRWFGRPTGPLVYSRKYL</sequence>
<reference evidence="3" key="1">
    <citation type="submission" date="2022-08" db="UniProtKB">
        <authorList>
            <consortium name="EnsemblMetazoa"/>
        </authorList>
    </citation>
    <scope>IDENTIFICATION</scope>
    <source>
        <strain evidence="3">05x7-T-G4-1.051#20</strain>
    </source>
</reference>
<feature type="signal peptide" evidence="2">
    <location>
        <begin position="1"/>
        <end position="24"/>
    </location>
</feature>
<evidence type="ECO:0000313" key="4">
    <source>
        <dbReference type="Proteomes" id="UP000005408"/>
    </source>
</evidence>
<dbReference type="AlphaFoldDB" id="A0A8W8KRY8"/>
<feature type="compositionally biased region" description="Low complexity" evidence="1">
    <location>
        <begin position="29"/>
        <end position="47"/>
    </location>
</feature>
<keyword evidence="2" id="KW-0732">Signal</keyword>
<accession>A0A8W8KRY8</accession>
<dbReference type="OrthoDB" id="6112772at2759"/>
<dbReference type="OMA" id="MEHHVIL"/>
<proteinExistence type="predicted"/>
<name>A0A8W8KRY8_MAGGI</name>
<feature type="region of interest" description="Disordered" evidence="1">
    <location>
        <begin position="28"/>
        <end position="52"/>
    </location>
</feature>
<protein>
    <submittedName>
        <fullName evidence="3">Uncharacterized protein</fullName>
    </submittedName>
</protein>
<keyword evidence="4" id="KW-1185">Reference proteome</keyword>
<feature type="compositionally biased region" description="Low complexity" evidence="1">
    <location>
        <begin position="71"/>
        <end position="90"/>
    </location>
</feature>
<feature type="region of interest" description="Disordered" evidence="1">
    <location>
        <begin position="64"/>
        <end position="137"/>
    </location>
</feature>
<evidence type="ECO:0000256" key="2">
    <source>
        <dbReference type="SAM" id="SignalP"/>
    </source>
</evidence>